<dbReference type="EMBL" id="NOXS01000031">
    <property type="protein sequence ID" value="OYQ19582.1"/>
    <property type="molecule type" value="Genomic_DNA"/>
</dbReference>
<dbReference type="EC" id="2.7.10.2" evidence="4"/>
<comment type="catalytic activity">
    <reaction evidence="15">
        <text>L-tyrosyl-[protein] + ATP = O-phospho-L-tyrosyl-[protein] + ADP + H(+)</text>
        <dbReference type="Rhea" id="RHEA:10596"/>
        <dbReference type="Rhea" id="RHEA-COMP:10136"/>
        <dbReference type="Rhea" id="RHEA-COMP:20101"/>
        <dbReference type="ChEBI" id="CHEBI:15378"/>
        <dbReference type="ChEBI" id="CHEBI:30616"/>
        <dbReference type="ChEBI" id="CHEBI:46858"/>
        <dbReference type="ChEBI" id="CHEBI:61978"/>
        <dbReference type="ChEBI" id="CHEBI:456216"/>
        <dbReference type="EC" id="2.7.10.2"/>
    </reaction>
</comment>
<evidence type="ECO:0000256" key="2">
    <source>
        <dbReference type="ARBA" id="ARBA00007316"/>
    </source>
</evidence>
<keyword evidence="9" id="KW-0547">Nucleotide-binding</keyword>
<keyword evidence="11" id="KW-0067">ATP-binding</keyword>
<reference evidence="21 22" key="1">
    <citation type="submission" date="2017-07" db="EMBL/GenBank/DDBJ databases">
        <title>Elstera cyanobacteriorum sp. nov., a novel bacterium isolated from cyanobacterial aggregates in a eutrophic lake.</title>
        <authorList>
            <person name="Cai H."/>
        </authorList>
    </citation>
    <scope>NUCLEOTIDE SEQUENCE [LARGE SCALE GENOMIC DNA]</scope>
    <source>
        <strain evidence="21 22">TH019</strain>
    </source>
</reference>
<dbReference type="GO" id="GO:0004715">
    <property type="term" value="F:non-membrane spanning protein tyrosine kinase activity"/>
    <property type="evidence" value="ECO:0007669"/>
    <property type="project" value="UniProtKB-EC"/>
</dbReference>
<dbReference type="Pfam" id="PF13807">
    <property type="entry name" value="GNVR"/>
    <property type="match status" value="1"/>
</dbReference>
<dbReference type="SUPFAM" id="SSF52540">
    <property type="entry name" value="P-loop containing nucleoside triphosphate hydrolases"/>
    <property type="match status" value="1"/>
</dbReference>
<evidence type="ECO:0000256" key="5">
    <source>
        <dbReference type="ARBA" id="ARBA00022475"/>
    </source>
</evidence>
<comment type="similarity">
    <text evidence="2">Belongs to the CpsD/CapB family.</text>
</comment>
<evidence type="ECO:0000256" key="14">
    <source>
        <dbReference type="ARBA" id="ARBA00023137"/>
    </source>
</evidence>
<comment type="caution">
    <text evidence="21">The sequence shown here is derived from an EMBL/GenBank/DDBJ whole genome shotgun (WGS) entry which is preliminary data.</text>
</comment>
<evidence type="ECO:0000256" key="11">
    <source>
        <dbReference type="ARBA" id="ARBA00022840"/>
    </source>
</evidence>
<evidence type="ECO:0000259" key="18">
    <source>
        <dbReference type="Pfam" id="PF02706"/>
    </source>
</evidence>
<keyword evidence="13 17" id="KW-0472">Membrane</keyword>
<evidence type="ECO:0000256" key="4">
    <source>
        <dbReference type="ARBA" id="ARBA00011903"/>
    </source>
</evidence>
<dbReference type="OrthoDB" id="230260at2"/>
<comment type="similarity">
    <text evidence="3">Belongs to the etk/wzc family.</text>
</comment>
<dbReference type="PANTHER" id="PTHR32309">
    <property type="entry name" value="TYROSINE-PROTEIN KINASE"/>
    <property type="match status" value="1"/>
</dbReference>
<dbReference type="NCBIfam" id="TIGR01007">
    <property type="entry name" value="eps_fam"/>
    <property type="match status" value="1"/>
</dbReference>
<dbReference type="InterPro" id="IPR032807">
    <property type="entry name" value="GNVR"/>
</dbReference>
<dbReference type="Gene3D" id="3.40.50.300">
    <property type="entry name" value="P-loop containing nucleotide triphosphate hydrolases"/>
    <property type="match status" value="1"/>
</dbReference>
<dbReference type="GO" id="GO:0005524">
    <property type="term" value="F:ATP binding"/>
    <property type="evidence" value="ECO:0007669"/>
    <property type="project" value="UniProtKB-KW"/>
</dbReference>
<keyword evidence="8 17" id="KW-0812">Transmembrane</keyword>
<feature type="coiled-coil region" evidence="16">
    <location>
        <begin position="308"/>
        <end position="356"/>
    </location>
</feature>
<evidence type="ECO:0000256" key="1">
    <source>
        <dbReference type="ARBA" id="ARBA00004429"/>
    </source>
</evidence>
<proteinExistence type="inferred from homology"/>
<feature type="transmembrane region" description="Helical" evidence="17">
    <location>
        <begin position="21"/>
        <end position="40"/>
    </location>
</feature>
<evidence type="ECO:0000256" key="6">
    <source>
        <dbReference type="ARBA" id="ARBA00022519"/>
    </source>
</evidence>
<keyword evidence="12 17" id="KW-1133">Transmembrane helix</keyword>
<evidence type="ECO:0000256" key="8">
    <source>
        <dbReference type="ARBA" id="ARBA00022692"/>
    </source>
</evidence>
<gene>
    <name evidence="21" type="ORF">CHR90_08915</name>
</gene>
<feature type="domain" description="Polysaccharide chain length determinant N-terminal" evidence="18">
    <location>
        <begin position="16"/>
        <end position="100"/>
    </location>
</feature>
<dbReference type="Proteomes" id="UP000216361">
    <property type="component" value="Unassembled WGS sequence"/>
</dbReference>
<feature type="domain" description="Tyrosine-protein kinase G-rich" evidence="20">
    <location>
        <begin position="398"/>
        <end position="469"/>
    </location>
</feature>
<keyword evidence="7" id="KW-0808">Transferase</keyword>
<evidence type="ECO:0000259" key="20">
    <source>
        <dbReference type="Pfam" id="PF13807"/>
    </source>
</evidence>
<feature type="coiled-coil region" evidence="16">
    <location>
        <begin position="382"/>
        <end position="409"/>
    </location>
</feature>
<feature type="transmembrane region" description="Helical" evidence="17">
    <location>
        <begin position="450"/>
        <end position="470"/>
    </location>
</feature>
<evidence type="ECO:0000256" key="15">
    <source>
        <dbReference type="ARBA" id="ARBA00051245"/>
    </source>
</evidence>
<evidence type="ECO:0000256" key="17">
    <source>
        <dbReference type="SAM" id="Phobius"/>
    </source>
</evidence>
<dbReference type="Pfam" id="PF13614">
    <property type="entry name" value="AAA_31"/>
    <property type="match status" value="1"/>
</dbReference>
<comment type="subcellular location">
    <subcellularLocation>
        <location evidence="1">Cell inner membrane</location>
        <topology evidence="1">Multi-pass membrane protein</topology>
    </subcellularLocation>
</comment>
<dbReference type="InterPro" id="IPR027417">
    <property type="entry name" value="P-loop_NTPase"/>
</dbReference>
<dbReference type="InterPro" id="IPR003856">
    <property type="entry name" value="LPS_length_determ_N"/>
</dbReference>
<evidence type="ECO:0000256" key="9">
    <source>
        <dbReference type="ARBA" id="ARBA00022741"/>
    </source>
</evidence>
<feature type="domain" description="AAA" evidence="19">
    <location>
        <begin position="548"/>
        <end position="680"/>
    </location>
</feature>
<evidence type="ECO:0000259" key="19">
    <source>
        <dbReference type="Pfam" id="PF13614"/>
    </source>
</evidence>
<keyword evidence="10 21" id="KW-0418">Kinase</keyword>
<evidence type="ECO:0000256" key="16">
    <source>
        <dbReference type="SAM" id="Coils"/>
    </source>
</evidence>
<dbReference type="CDD" id="cd05387">
    <property type="entry name" value="BY-kinase"/>
    <property type="match status" value="1"/>
</dbReference>
<dbReference type="AlphaFoldDB" id="A0A255XRP5"/>
<dbReference type="InterPro" id="IPR050445">
    <property type="entry name" value="Bact_polysacc_biosynth/exp"/>
</dbReference>
<sequence length="740" mass="82839">MASAFQGRDTIRWVRGVIWRGKFLILAVLLLLLVPTILYLQQVTPLYTATAEVLIESSENNDTLLDRNNPYRQRLNEAAVMTESEVLTSTPLALRVIEKLGLDNDPEYNARLRKPSAFAGFMADALSLQWLPEEWRPAPSAPTVELSQDAQERMAQARIIQRFLSRVDVRASRRSYVITVAVSSENREKAARIANMLVEFYILDRLEVGFQETRRVTGWLSERLEGLRRDVAVAEAAVEQYRIANNLRRSSDRSGTINEQQLSEINSRLVLARSDLAQKQARLDQVRSLIRQRGSVETSIDVLQSQLIQRLREQEVALIREMSDATKTFGDRHPRLIALRADLNELRAKIASEVEKIGTSIANEVEVAAAGVRTLERELSLLRRTSDTAGEAEIRLRELERDAATSRELYQSFLARFKRDAEQDRIQRANARVLSPAEIPTAPSSPRSRLITFAVVLLGLGAGVALVFLLDHLDNAVRSTNEAEDITGLPVFAAIPAARRRGGPAELQVLKRPRSGLADAFRTLRTALTLSGTPDDKVIMVTSSVPEEGKSFVALSLARQYKRADGRVLLIDGDLHRPRLHKAINVDGARGMMQLLNGSATLEELIVHDTVGEIDFLPAGRLGSEKRKADEPVMELTAEALDRVMEMLRARYDRIILDTPPVLAVADTRVLAGVADRVLYLVRWNATPRQAVRTGVRLLRDARAQLAGIVLSRVDTRRHARYGYGDYGQYYGRYGGYYAD</sequence>
<keyword evidence="16" id="KW-0175">Coiled coil</keyword>
<keyword evidence="6" id="KW-0997">Cell inner membrane</keyword>
<evidence type="ECO:0000256" key="12">
    <source>
        <dbReference type="ARBA" id="ARBA00022989"/>
    </source>
</evidence>
<evidence type="ECO:0000256" key="7">
    <source>
        <dbReference type="ARBA" id="ARBA00022679"/>
    </source>
</evidence>
<evidence type="ECO:0000256" key="10">
    <source>
        <dbReference type="ARBA" id="ARBA00022777"/>
    </source>
</evidence>
<evidence type="ECO:0000256" key="13">
    <source>
        <dbReference type="ARBA" id="ARBA00023136"/>
    </source>
</evidence>
<dbReference type="InterPro" id="IPR025669">
    <property type="entry name" value="AAA_dom"/>
</dbReference>
<evidence type="ECO:0000313" key="21">
    <source>
        <dbReference type="EMBL" id="OYQ19582.1"/>
    </source>
</evidence>
<accession>A0A255XRP5</accession>
<evidence type="ECO:0000313" key="22">
    <source>
        <dbReference type="Proteomes" id="UP000216361"/>
    </source>
</evidence>
<keyword evidence="14" id="KW-0829">Tyrosine-protein kinase</keyword>
<name>A0A255XRP5_9PROT</name>
<dbReference type="Pfam" id="PF02706">
    <property type="entry name" value="Wzz"/>
    <property type="match status" value="1"/>
</dbReference>
<dbReference type="PANTHER" id="PTHR32309:SF13">
    <property type="entry name" value="FERRIC ENTEROBACTIN TRANSPORT PROTEIN FEPE"/>
    <property type="match status" value="1"/>
</dbReference>
<dbReference type="InterPro" id="IPR005702">
    <property type="entry name" value="Wzc-like_C"/>
</dbReference>
<organism evidence="21 22">
    <name type="scientific">Elstera cyanobacteriorum</name>
    <dbReference type="NCBI Taxonomy" id="2022747"/>
    <lineage>
        <taxon>Bacteria</taxon>
        <taxon>Pseudomonadati</taxon>
        <taxon>Pseudomonadota</taxon>
        <taxon>Alphaproteobacteria</taxon>
        <taxon>Rhodospirillales</taxon>
        <taxon>Rhodospirillaceae</taxon>
        <taxon>Elstera</taxon>
    </lineage>
</organism>
<evidence type="ECO:0000256" key="3">
    <source>
        <dbReference type="ARBA" id="ARBA00008883"/>
    </source>
</evidence>
<protein>
    <recommendedName>
        <fullName evidence="4">non-specific protein-tyrosine kinase</fullName>
        <ecNumber evidence="4">2.7.10.2</ecNumber>
    </recommendedName>
</protein>
<keyword evidence="22" id="KW-1185">Reference proteome</keyword>
<keyword evidence="5" id="KW-1003">Cell membrane</keyword>
<dbReference type="GO" id="GO:0005886">
    <property type="term" value="C:plasma membrane"/>
    <property type="evidence" value="ECO:0007669"/>
    <property type="project" value="UniProtKB-SubCell"/>
</dbReference>